<dbReference type="EnsemblMetazoa" id="CPIJ013717-RA">
    <property type="protein sequence ID" value="CPIJ013717-PA"/>
    <property type="gene ID" value="CPIJ013717"/>
</dbReference>
<dbReference type="EMBL" id="DS232276">
    <property type="protein sequence ID" value="EDS38932.1"/>
    <property type="molecule type" value="Genomic_DNA"/>
</dbReference>
<accession>B0X202</accession>
<dbReference type="STRING" id="7176.B0X202"/>
<evidence type="ECO:0000313" key="1">
    <source>
        <dbReference type="EMBL" id="EDS38932.1"/>
    </source>
</evidence>
<dbReference type="AlphaFoldDB" id="B0X202"/>
<sequence length="117" mass="13117">MLNMNNVLPNGEANKTGPVYDLLHATRHASGHYKCTADNRVGQPDSRDILVNVLSKKFGSQTGPTSTPGSGLAVFAKRKPKKHVAATENIEQSVRIPWYDFEKRIMKFEHCSWFPFS</sequence>
<dbReference type="VEuPathDB" id="VectorBase:CPIJ013717"/>
<keyword evidence="3" id="KW-1185">Reference proteome</keyword>
<dbReference type="InParanoid" id="B0X202"/>
<gene>
    <name evidence="2" type="primary">6046485</name>
    <name evidence="1" type="ORF">CpipJ_CPIJ013717</name>
</gene>
<protein>
    <submittedName>
        <fullName evidence="1 2">Uncharacterized protein</fullName>
    </submittedName>
</protein>
<proteinExistence type="predicted"/>
<evidence type="ECO:0000313" key="3">
    <source>
        <dbReference type="Proteomes" id="UP000002320"/>
    </source>
</evidence>
<dbReference type="OrthoDB" id="6159398at2759"/>
<dbReference type="VEuPathDB" id="VectorBase:CQUJHB002989"/>
<organism>
    <name type="scientific">Culex quinquefasciatus</name>
    <name type="common">Southern house mosquito</name>
    <name type="synonym">Culex pungens</name>
    <dbReference type="NCBI Taxonomy" id="7176"/>
    <lineage>
        <taxon>Eukaryota</taxon>
        <taxon>Metazoa</taxon>
        <taxon>Ecdysozoa</taxon>
        <taxon>Arthropoda</taxon>
        <taxon>Hexapoda</taxon>
        <taxon>Insecta</taxon>
        <taxon>Pterygota</taxon>
        <taxon>Neoptera</taxon>
        <taxon>Endopterygota</taxon>
        <taxon>Diptera</taxon>
        <taxon>Nematocera</taxon>
        <taxon>Culicoidea</taxon>
        <taxon>Culicidae</taxon>
        <taxon>Culicinae</taxon>
        <taxon>Culicini</taxon>
        <taxon>Culex</taxon>
        <taxon>Culex</taxon>
    </lineage>
</organism>
<dbReference type="Proteomes" id="UP000002320">
    <property type="component" value="Unassembled WGS sequence"/>
</dbReference>
<name>B0X202_CULQU</name>
<dbReference type="HOGENOM" id="CLU_2087165_0_0_1"/>
<evidence type="ECO:0000313" key="2">
    <source>
        <dbReference type="EnsemblMetazoa" id="CPIJ013717-PA"/>
    </source>
</evidence>
<reference evidence="2" key="2">
    <citation type="submission" date="2021-02" db="UniProtKB">
        <authorList>
            <consortium name="EnsemblMetazoa"/>
        </authorList>
    </citation>
    <scope>IDENTIFICATION</scope>
    <source>
        <strain evidence="2">JHB</strain>
    </source>
</reference>
<reference evidence="1" key="1">
    <citation type="submission" date="2007-03" db="EMBL/GenBank/DDBJ databases">
        <title>Annotation of Culex pipiens quinquefasciatus.</title>
        <authorList>
            <consortium name="The Broad Institute Genome Sequencing Platform"/>
            <person name="Atkinson P.W."/>
            <person name="Hemingway J."/>
            <person name="Christensen B.M."/>
            <person name="Higgs S."/>
            <person name="Kodira C."/>
            <person name="Hannick L."/>
            <person name="Megy K."/>
            <person name="O'Leary S."/>
            <person name="Pearson M."/>
            <person name="Haas B.J."/>
            <person name="Mauceli E."/>
            <person name="Wortman J.R."/>
            <person name="Lee N.H."/>
            <person name="Guigo R."/>
            <person name="Stanke M."/>
            <person name="Alvarado L."/>
            <person name="Amedeo P."/>
            <person name="Antoine C.H."/>
            <person name="Arensburger P."/>
            <person name="Bidwell S.L."/>
            <person name="Crawford M."/>
            <person name="Camaro F."/>
            <person name="Devon K."/>
            <person name="Engels R."/>
            <person name="Hammond M."/>
            <person name="Howarth C."/>
            <person name="Koehrsen M."/>
            <person name="Lawson D."/>
            <person name="Montgomery P."/>
            <person name="Nene V."/>
            <person name="Nusbaum C."/>
            <person name="Puiu D."/>
            <person name="Romero-Severson J."/>
            <person name="Severson D.W."/>
            <person name="Shumway M."/>
            <person name="Sisk P."/>
            <person name="Stolte C."/>
            <person name="Zeng Q."/>
            <person name="Eisenstadt E."/>
            <person name="Fraser-Liggett C."/>
            <person name="Strausberg R."/>
            <person name="Galagan J."/>
            <person name="Birren B."/>
            <person name="Collins F.H."/>
        </authorList>
    </citation>
    <scope>NUCLEOTIDE SEQUENCE [LARGE SCALE GENOMIC DNA]</scope>
    <source>
        <strain evidence="1">JHB</strain>
    </source>
</reference>
<dbReference type="KEGG" id="cqu:CpipJ_CPIJ013717"/>